<evidence type="ECO:0000313" key="7">
    <source>
        <dbReference type="Proteomes" id="UP000663499"/>
    </source>
</evidence>
<dbReference type="InterPro" id="IPR003722">
    <property type="entry name" value="Cbl_synth_CobH/CbiC"/>
</dbReference>
<proteinExistence type="inferred from homology"/>
<dbReference type="Pfam" id="PF02570">
    <property type="entry name" value="CbiC"/>
    <property type="match status" value="1"/>
</dbReference>
<dbReference type="GO" id="GO:0009236">
    <property type="term" value="P:cobalamin biosynthetic process"/>
    <property type="evidence" value="ECO:0007669"/>
    <property type="project" value="UniProtKB-KW"/>
</dbReference>
<evidence type="ECO:0000313" key="6">
    <source>
        <dbReference type="EMBL" id="QSX08824.1"/>
    </source>
</evidence>
<evidence type="ECO:0000256" key="4">
    <source>
        <dbReference type="ARBA" id="ARBA00023235"/>
    </source>
</evidence>
<feature type="domain" description="Cobalamin biosynthesis precorrin-8X methylmutase CobH/CbiC" evidence="5">
    <location>
        <begin position="9"/>
        <end position="206"/>
    </location>
</feature>
<dbReference type="EMBL" id="CP071444">
    <property type="protein sequence ID" value="QSX08824.1"/>
    <property type="molecule type" value="Genomic_DNA"/>
</dbReference>
<dbReference type="AlphaFoldDB" id="A0A975AHP0"/>
<dbReference type="PANTHER" id="PTHR43588:SF1">
    <property type="entry name" value="COBALT-PRECORRIN-8 METHYLMUTASE"/>
    <property type="match status" value="1"/>
</dbReference>
<dbReference type="InterPro" id="IPR036588">
    <property type="entry name" value="CobH/CbiC_sf"/>
</dbReference>
<comment type="pathway">
    <text evidence="1">Cofactor biosynthesis; adenosylcobalamin biosynthesis.</text>
</comment>
<protein>
    <submittedName>
        <fullName evidence="6">Precorrin-8X methylmutase</fullName>
    </submittedName>
</protein>
<gene>
    <name evidence="6" type="ORF">J0B03_01695</name>
</gene>
<keyword evidence="4" id="KW-0413">Isomerase</keyword>
<evidence type="ECO:0000259" key="5">
    <source>
        <dbReference type="Pfam" id="PF02570"/>
    </source>
</evidence>
<dbReference type="PANTHER" id="PTHR43588">
    <property type="entry name" value="COBALT-PRECORRIN-8 METHYLMUTASE"/>
    <property type="match status" value="1"/>
</dbReference>
<evidence type="ECO:0000256" key="1">
    <source>
        <dbReference type="ARBA" id="ARBA00004953"/>
    </source>
</evidence>
<dbReference type="GO" id="GO:0016993">
    <property type="term" value="F:precorrin-8X methylmutase activity"/>
    <property type="evidence" value="ECO:0007669"/>
    <property type="project" value="InterPro"/>
</dbReference>
<dbReference type="KEGG" id="alka:J0B03_01695"/>
<keyword evidence="7" id="KW-1185">Reference proteome</keyword>
<dbReference type="RefSeq" id="WP_207300165.1">
    <property type="nucleotide sequence ID" value="NZ_CP071444.1"/>
</dbReference>
<dbReference type="SUPFAM" id="SSF63965">
    <property type="entry name" value="Precorrin-8X methylmutase CbiC/CobH"/>
    <property type="match status" value="1"/>
</dbReference>
<evidence type="ECO:0000256" key="3">
    <source>
        <dbReference type="ARBA" id="ARBA00022573"/>
    </source>
</evidence>
<comment type="similarity">
    <text evidence="2">Belongs to the CobH/CbiC family.</text>
</comment>
<dbReference type="Gene3D" id="3.40.50.10230">
    <property type="entry name" value="Cobalamin biosynthesis CobH/CbiC, precorrin-8X methylmutase"/>
    <property type="match status" value="1"/>
</dbReference>
<reference evidence="6" key="1">
    <citation type="submission" date="2021-03" db="EMBL/GenBank/DDBJ databases">
        <title>Alkalibacter marinus sp. nov., isolated from tidal flat sediment.</title>
        <authorList>
            <person name="Namirimu T."/>
            <person name="Yang J.-A."/>
            <person name="Yang S.-H."/>
            <person name="Kim Y.-J."/>
            <person name="Kwon K.K."/>
        </authorList>
    </citation>
    <scope>NUCLEOTIDE SEQUENCE</scope>
    <source>
        <strain evidence="6">ES005</strain>
    </source>
</reference>
<sequence length="212" mass="23475">MEFIKKPMDIEEESFRIIESEVDPGVYASFSDEERMVVKRVIHTTADFEYASLLRFRHGPIASAKKALGKGVKIYADTNMIKSGVNPRTLKRLGCEIVNFVADEDVIREAKARGITRSMVSMEKAFDDPEVKGYLIGNAPTALFTLTKAIEEGRVRPDFVVAVPVGFVGAAESKEDFSRMDVPSIIVQGRKGGSTVAVACLNAIFYLMDDER</sequence>
<accession>A0A975AHP0</accession>
<organism evidence="6 7">
    <name type="scientific">Alkalibacter rhizosphaerae</name>
    <dbReference type="NCBI Taxonomy" id="2815577"/>
    <lineage>
        <taxon>Bacteria</taxon>
        <taxon>Bacillati</taxon>
        <taxon>Bacillota</taxon>
        <taxon>Clostridia</taxon>
        <taxon>Eubacteriales</taxon>
        <taxon>Eubacteriaceae</taxon>
        <taxon>Alkalibacter</taxon>
    </lineage>
</organism>
<name>A0A975AHP0_9FIRM</name>
<keyword evidence="3" id="KW-0169">Cobalamin biosynthesis</keyword>
<evidence type="ECO:0000256" key="2">
    <source>
        <dbReference type="ARBA" id="ARBA00009774"/>
    </source>
</evidence>
<dbReference type="Proteomes" id="UP000663499">
    <property type="component" value="Chromosome"/>
</dbReference>